<dbReference type="PANTHER" id="PTHR23148:SF0">
    <property type="entry name" value="SERINE_ARGININE REPETITIVE MATRIX PROTEIN 1"/>
    <property type="match status" value="1"/>
</dbReference>
<reference evidence="6" key="1">
    <citation type="journal article" date="2013" name="Genome Announc.">
        <title>Draft genome sequence of the basidiomycetous yeast-like fungus Pseudozyma hubeiensis SY62, which produces an abundant amount of the biosurfactant mannosylerythritol lipids.</title>
        <authorList>
            <person name="Konishi M."/>
            <person name="Hatada Y."/>
            <person name="Horiuchi J."/>
        </authorList>
    </citation>
    <scope>NUCLEOTIDE SEQUENCE [LARGE SCALE GENOMIC DNA]</scope>
    <source>
        <strain evidence="6">SY62</strain>
    </source>
</reference>
<dbReference type="AlphaFoldDB" id="R9NVZ8"/>
<dbReference type="Pfam" id="PF01480">
    <property type="entry name" value="PWI"/>
    <property type="match status" value="1"/>
</dbReference>
<dbReference type="GO" id="GO:0003723">
    <property type="term" value="F:RNA binding"/>
    <property type="evidence" value="ECO:0007669"/>
    <property type="project" value="TreeGrafter"/>
</dbReference>
<feature type="compositionally biased region" description="Basic and acidic residues" evidence="3">
    <location>
        <begin position="293"/>
        <end position="320"/>
    </location>
</feature>
<feature type="compositionally biased region" description="Basic and acidic residues" evidence="3">
    <location>
        <begin position="220"/>
        <end position="235"/>
    </location>
</feature>
<feature type="domain" description="PWI" evidence="4">
    <location>
        <begin position="27"/>
        <end position="126"/>
    </location>
</feature>
<proteinExistence type="predicted"/>
<evidence type="ECO:0000313" key="5">
    <source>
        <dbReference type="EMBL" id="GAC92664.1"/>
    </source>
</evidence>
<dbReference type="EMBL" id="DF238767">
    <property type="protein sequence ID" value="GAC92664.1"/>
    <property type="molecule type" value="Genomic_DNA"/>
</dbReference>
<feature type="coiled-coil region" evidence="2">
    <location>
        <begin position="121"/>
        <end position="148"/>
    </location>
</feature>
<dbReference type="SMART" id="SM00311">
    <property type="entry name" value="PWI"/>
    <property type="match status" value="1"/>
</dbReference>
<dbReference type="InterPro" id="IPR036483">
    <property type="entry name" value="PWI_dom_sf"/>
</dbReference>
<dbReference type="STRING" id="1305764.R9NVZ8"/>
<dbReference type="RefSeq" id="XP_012186251.1">
    <property type="nucleotide sequence ID" value="XM_012330861.1"/>
</dbReference>
<dbReference type="GO" id="GO:0048024">
    <property type="term" value="P:regulation of mRNA splicing, via spliceosome"/>
    <property type="evidence" value="ECO:0007669"/>
    <property type="project" value="TreeGrafter"/>
</dbReference>
<accession>R9NVZ8</accession>
<evidence type="ECO:0000256" key="2">
    <source>
        <dbReference type="SAM" id="Coils"/>
    </source>
</evidence>
<keyword evidence="2" id="KW-0175">Coiled coil</keyword>
<protein>
    <submittedName>
        <fullName evidence="5">SR-rich pre-mRNA splicing activator</fullName>
    </submittedName>
</protein>
<keyword evidence="1" id="KW-0507">mRNA processing</keyword>
<evidence type="ECO:0000259" key="4">
    <source>
        <dbReference type="PROSITE" id="PS51025"/>
    </source>
</evidence>
<dbReference type="GO" id="GO:0006397">
    <property type="term" value="P:mRNA processing"/>
    <property type="evidence" value="ECO:0007669"/>
    <property type="project" value="UniProtKB-KW"/>
</dbReference>
<dbReference type="SUPFAM" id="SSF101233">
    <property type="entry name" value="PWI domain"/>
    <property type="match status" value="1"/>
</dbReference>
<feature type="compositionally biased region" description="Basic and acidic residues" evidence="3">
    <location>
        <begin position="349"/>
        <end position="372"/>
    </location>
</feature>
<sequence length="372" mass="42988">MGDSSYKGVSAAQDSRFTNKESTLLRKLRFPASFDTKVDTTKVELSVIKPWISQRITSLLGFEDDVVLEYASGMLEEERFPDPRKVQIQLMGFLEGKTAEFMEELWGLLISAQESPGGVPRRFVEEKKEELRLKREEGERVVREARERARVAAEAGGRTEGGQTRRRSRWDAGATSTSDGRPPAYTSGDQGRTGDYHRRDNSGRNDWNRRREHNSYPSSDGDRDRYNTDSGRARDSGWGNRAPRDTLTSSHQSSRRSPSPPPRRRRRSPSLTPPRQKERQRSRSRSITPDYRSSLRERKQLVRDSPRHRDRDSAQDDSTRRVRRGNVDDADERDPTRRRISGQADTQDEAQRERELRDKLMRAKASRRAERE</sequence>
<dbReference type="InterPro" id="IPR002483">
    <property type="entry name" value="PWI_dom"/>
</dbReference>
<keyword evidence="6" id="KW-1185">Reference proteome</keyword>
<gene>
    <name evidence="5" type="ORF">PHSY_000218</name>
</gene>
<dbReference type="PANTHER" id="PTHR23148">
    <property type="entry name" value="SERINE/ARGININE REGULATED NUCLEAR MATRIX PROTEIN"/>
    <property type="match status" value="1"/>
</dbReference>
<dbReference type="GO" id="GO:0005681">
    <property type="term" value="C:spliceosomal complex"/>
    <property type="evidence" value="ECO:0007669"/>
    <property type="project" value="TreeGrafter"/>
</dbReference>
<dbReference type="OrthoDB" id="163257at2759"/>
<name>R9NVZ8_PSEHS</name>
<dbReference type="PROSITE" id="PS51025">
    <property type="entry name" value="PWI"/>
    <property type="match status" value="1"/>
</dbReference>
<dbReference type="GeneID" id="24105530"/>
<dbReference type="InterPro" id="IPR052225">
    <property type="entry name" value="Ser/Arg_repetitive_matrix"/>
</dbReference>
<evidence type="ECO:0000313" key="6">
    <source>
        <dbReference type="Proteomes" id="UP000014071"/>
    </source>
</evidence>
<organism evidence="5 6">
    <name type="scientific">Pseudozyma hubeiensis (strain SY62)</name>
    <name type="common">Yeast</name>
    <dbReference type="NCBI Taxonomy" id="1305764"/>
    <lineage>
        <taxon>Eukaryota</taxon>
        <taxon>Fungi</taxon>
        <taxon>Dikarya</taxon>
        <taxon>Basidiomycota</taxon>
        <taxon>Ustilaginomycotina</taxon>
        <taxon>Ustilaginomycetes</taxon>
        <taxon>Ustilaginales</taxon>
        <taxon>Ustilaginaceae</taxon>
        <taxon>Pseudozyma</taxon>
    </lineage>
</organism>
<feature type="region of interest" description="Disordered" evidence="3">
    <location>
        <begin position="150"/>
        <end position="372"/>
    </location>
</feature>
<dbReference type="HOGENOM" id="CLU_032410_5_1_1"/>
<dbReference type="Proteomes" id="UP000014071">
    <property type="component" value="Unassembled WGS sequence"/>
</dbReference>
<dbReference type="Gene3D" id="1.20.1390.10">
    <property type="entry name" value="PWI domain"/>
    <property type="match status" value="1"/>
</dbReference>
<evidence type="ECO:0000256" key="3">
    <source>
        <dbReference type="SAM" id="MobiDB-lite"/>
    </source>
</evidence>
<dbReference type="eggNOG" id="KOG2146">
    <property type="taxonomic scope" value="Eukaryota"/>
</dbReference>
<evidence type="ECO:0000256" key="1">
    <source>
        <dbReference type="ARBA" id="ARBA00022664"/>
    </source>
</evidence>
<feature type="compositionally biased region" description="Basic and acidic residues" evidence="3">
    <location>
        <begin position="192"/>
        <end position="209"/>
    </location>
</feature>